<dbReference type="PANTHER" id="PTHR36836:SF1">
    <property type="entry name" value="COLANIC ACID BIOSYNTHESIS PROTEIN WCAK"/>
    <property type="match status" value="1"/>
</dbReference>
<dbReference type="AlphaFoldDB" id="A0A127PBX7"/>
<evidence type="ECO:0000313" key="3">
    <source>
        <dbReference type="Proteomes" id="UP000072421"/>
    </source>
</evidence>
<dbReference type="SUPFAM" id="SSF53756">
    <property type="entry name" value="UDP-Glycosyltransferase/glycogen phosphorylase"/>
    <property type="match status" value="1"/>
</dbReference>
<gene>
    <name evidence="2" type="ORF">CFter6_2452</name>
</gene>
<protein>
    <submittedName>
        <fullName evidence="2">Glycosyltransferase 9 family protein</fullName>
    </submittedName>
</protein>
<organism evidence="2">
    <name type="scientific">Collimonas fungivorans</name>
    <dbReference type="NCBI Taxonomy" id="158899"/>
    <lineage>
        <taxon>Bacteria</taxon>
        <taxon>Pseudomonadati</taxon>
        <taxon>Pseudomonadota</taxon>
        <taxon>Betaproteobacteria</taxon>
        <taxon>Burkholderiales</taxon>
        <taxon>Oxalobacteraceae</taxon>
        <taxon>Collimonas</taxon>
    </lineage>
</organism>
<dbReference type="Proteomes" id="UP000072421">
    <property type="component" value="Chromosome"/>
</dbReference>
<feature type="domain" description="Polysaccharide pyruvyl transferase" evidence="1">
    <location>
        <begin position="13"/>
        <end position="324"/>
    </location>
</feature>
<keyword evidence="2" id="KW-0808">Transferase</keyword>
<dbReference type="PATRIC" id="fig|158899.10.peg.2446"/>
<dbReference type="PANTHER" id="PTHR36836">
    <property type="entry name" value="COLANIC ACID BIOSYNTHESIS PROTEIN WCAK"/>
    <property type="match status" value="1"/>
</dbReference>
<evidence type="ECO:0000259" key="1">
    <source>
        <dbReference type="Pfam" id="PF04230"/>
    </source>
</evidence>
<accession>A0A127PBX7</accession>
<dbReference type="Pfam" id="PF04230">
    <property type="entry name" value="PS_pyruv_trans"/>
    <property type="match status" value="1"/>
</dbReference>
<evidence type="ECO:0000313" key="2">
    <source>
        <dbReference type="EMBL" id="AMO95124.1"/>
    </source>
</evidence>
<reference evidence="2 3" key="1">
    <citation type="submission" date="2015-11" db="EMBL/GenBank/DDBJ databases">
        <title>Exploring the genomic traits of fungus-feeding bacterial genus Collimonas.</title>
        <authorList>
            <person name="Song C."/>
            <person name="Schmidt R."/>
            <person name="de Jager V."/>
            <person name="Krzyzanowska D."/>
            <person name="Jongedijk E."/>
            <person name="Cankar K."/>
            <person name="Beekwilder J."/>
            <person name="van Veen A."/>
            <person name="de Boer W."/>
            <person name="van Veen J.A."/>
            <person name="Garbeva P."/>
        </authorList>
    </citation>
    <scope>NUCLEOTIDE SEQUENCE [LARGE SCALE GENOMIC DNA]</scope>
    <source>
        <strain evidence="2 3">Ter6</strain>
    </source>
</reference>
<name>A0A127PBX7_9BURK</name>
<dbReference type="GO" id="GO:0016740">
    <property type="term" value="F:transferase activity"/>
    <property type="evidence" value="ECO:0007669"/>
    <property type="project" value="UniProtKB-KW"/>
</dbReference>
<dbReference type="InterPro" id="IPR007345">
    <property type="entry name" value="Polysacch_pyruvyl_Trfase"/>
</dbReference>
<dbReference type="OrthoDB" id="3199616at2"/>
<dbReference type="EMBL" id="CP013232">
    <property type="protein sequence ID" value="AMO95124.1"/>
    <property type="molecule type" value="Genomic_DNA"/>
</dbReference>
<proteinExistence type="predicted"/>
<sequence>MKIVICAVPYSPNLGDGVIYENIKQLLLERVPGAQVSALDIAGRDDYVKAGISKKSLVNKVPKLLRPYAVCTYFSLQYLLRWRRKWLAQLADADLIVVGGGQLLLDVHLNFPVKLFLLSKAVKAAGKSGKVAVFGVGVSKSMSSAGTGLIKRTWQNLAPLQASTRDIASAQNLKLILAQPLEIKVTPDPGIYSQHTFAAFLPPRTTGNVLGICISSPLELNQAGVEKQDYSARIGKYFQELAQQATTLGYRVHLFTNGSPEDEAFKDALAAGLDPEIVNLPRPGVPSQLVANIGQCDCIIAHRLHANIVAYALDIPSIGLNWDSKVQSFFELTGRGRFFMQAPVPDVTRTFKLLYQALQVDGSGEKVRLTQQLTTEIAALLERSGLAGKTSAPEPNQAGRAAAAAA</sequence>
<dbReference type="RefSeq" id="WP_061540004.1">
    <property type="nucleotide sequence ID" value="NZ_CP013232.1"/>
</dbReference>
<dbReference type="Gene3D" id="3.40.50.2000">
    <property type="entry name" value="Glycogen Phosphorylase B"/>
    <property type="match status" value="1"/>
</dbReference>